<dbReference type="GO" id="GO:0016757">
    <property type="term" value="F:glycosyltransferase activity"/>
    <property type="evidence" value="ECO:0007669"/>
    <property type="project" value="TreeGrafter"/>
</dbReference>
<evidence type="ECO:0000256" key="2">
    <source>
        <dbReference type="ARBA" id="ARBA00022679"/>
    </source>
</evidence>
<dbReference type="GO" id="GO:0003779">
    <property type="term" value="F:actin binding"/>
    <property type="evidence" value="ECO:0007669"/>
    <property type="project" value="UniProtKB-KW"/>
</dbReference>
<keyword evidence="2" id="KW-0808">Transferase</keyword>
<evidence type="ECO:0000256" key="7">
    <source>
        <dbReference type="PROSITE-ProRule" id="PRU00782"/>
    </source>
</evidence>
<organism evidence="9 10">
    <name type="scientific">Hibiscus syriacus</name>
    <name type="common">Rose of Sharon</name>
    <dbReference type="NCBI Taxonomy" id="106335"/>
    <lineage>
        <taxon>Eukaryota</taxon>
        <taxon>Viridiplantae</taxon>
        <taxon>Streptophyta</taxon>
        <taxon>Embryophyta</taxon>
        <taxon>Tracheophyta</taxon>
        <taxon>Spermatophyta</taxon>
        <taxon>Magnoliopsida</taxon>
        <taxon>eudicotyledons</taxon>
        <taxon>Gunneridae</taxon>
        <taxon>Pentapetalae</taxon>
        <taxon>rosids</taxon>
        <taxon>malvids</taxon>
        <taxon>Malvales</taxon>
        <taxon>Malvaceae</taxon>
        <taxon>Malvoideae</taxon>
        <taxon>Hibiscus</taxon>
    </lineage>
</organism>
<keyword evidence="7" id="KW-0009">Actin-binding</keyword>
<dbReference type="SUPFAM" id="SSF52540">
    <property type="entry name" value="P-loop containing nucleoside triphosphate hydrolases"/>
    <property type="match status" value="1"/>
</dbReference>
<dbReference type="Pfam" id="PF00063">
    <property type="entry name" value="Myosin_head"/>
    <property type="match status" value="1"/>
</dbReference>
<gene>
    <name evidence="9" type="ORF">F3Y22_tig00117048pilonHSYRG00188</name>
</gene>
<dbReference type="GO" id="GO:0005524">
    <property type="term" value="F:ATP binding"/>
    <property type="evidence" value="ECO:0007669"/>
    <property type="project" value="InterPro"/>
</dbReference>
<keyword evidence="10" id="KW-1185">Reference proteome</keyword>
<evidence type="ECO:0000313" key="10">
    <source>
        <dbReference type="Proteomes" id="UP000436088"/>
    </source>
</evidence>
<dbReference type="PANTHER" id="PTHR44998">
    <property type="match status" value="1"/>
</dbReference>
<dbReference type="InterPro" id="IPR029489">
    <property type="entry name" value="OGT/SEC/SPY_C"/>
</dbReference>
<reference evidence="9" key="1">
    <citation type="submission" date="2019-09" db="EMBL/GenBank/DDBJ databases">
        <title>Draft genome information of white flower Hibiscus syriacus.</title>
        <authorList>
            <person name="Kim Y.-M."/>
        </authorList>
    </citation>
    <scope>NUCLEOTIDE SEQUENCE [LARGE SCALE GENOMIC DNA]</scope>
    <source>
        <strain evidence="9">YM2019G1</strain>
    </source>
</reference>
<dbReference type="AlphaFoldDB" id="A0A6A2WBW1"/>
<comment type="caution">
    <text evidence="7">Lacks conserved residue(s) required for the propagation of feature annotation.</text>
</comment>
<evidence type="ECO:0000256" key="3">
    <source>
        <dbReference type="ARBA" id="ARBA00022737"/>
    </source>
</evidence>
<name>A0A6A2WBW1_HIBSY</name>
<dbReference type="GO" id="GO:0006493">
    <property type="term" value="P:protein O-linked glycosylation"/>
    <property type="evidence" value="ECO:0007669"/>
    <property type="project" value="TreeGrafter"/>
</dbReference>
<dbReference type="InterPro" id="IPR001609">
    <property type="entry name" value="Myosin_head_motor_dom-like"/>
</dbReference>
<comment type="similarity">
    <text evidence="7">Belongs to the TRAFAC class myosin-kinesin ATPase superfamily. Myosin family.</text>
</comment>
<evidence type="ECO:0000256" key="4">
    <source>
        <dbReference type="ARBA" id="ARBA00022803"/>
    </source>
</evidence>
<comment type="pathway">
    <text evidence="1">Protein modification; protein glycosylation.</text>
</comment>
<dbReference type="GO" id="GO:0016459">
    <property type="term" value="C:myosin complex"/>
    <property type="evidence" value="ECO:0007669"/>
    <property type="project" value="UniProtKB-KW"/>
</dbReference>
<dbReference type="Pfam" id="PF13844">
    <property type="entry name" value="Glyco_transf_41"/>
    <property type="match status" value="1"/>
</dbReference>
<protein>
    <recommendedName>
        <fullName evidence="8">Myosin motor domain-containing protein</fullName>
    </recommendedName>
</protein>
<dbReference type="InterPro" id="IPR036961">
    <property type="entry name" value="Kinesin_motor_dom_sf"/>
</dbReference>
<dbReference type="InterPro" id="IPR011990">
    <property type="entry name" value="TPR-like_helical_dom_sf"/>
</dbReference>
<sequence length="539" mass="62078">MKITDALRKRIAPYYDTGWRVDHYQLGNIGDANVKAKNGKELMTDSETGLVQKTIDACFYQHCLNLQPNHSQALTNMGNIYMEWNMVAAEATLAVTTFCPGQFFELMRQLENTTPHFIRCIKPNCKQVPDMYEEDVVLHQLRYCGVLEVVRISKSGYPTRMTHQKFAERTGRKFSEAKVFPTVDMETPYEHQIQVVPSIMAELQRRVLKAETNLAYAYKDSGDVEIIVKRYKQALFFRPNFPEATCNLLHILQCVRNWEERDKMFTEVEGIIRRHITMHNALADLCLDKPLCNTYTTGTNVLWAGLPMVTLSLKKMATRFVGSLCPSTSLGEDMIVHSMKDYEERVVEFALNRPRLQSLTSKLKEVRMTWSLFDTARWVQNLERAYFTTIIEGMIGYVHLPTIILKPKENMNQMLKAWGVKAQSKMGIYRNLKVGGRVYLKIQSYHQTSLALRKGLKLAARFYGSIILDKRREQEHNQMQWMKLGLENVTVVNYIVLPSPFLDFDPWGQGSFRKEGIVTIKGEAIRIGARELGKSEKGL</sequence>
<dbReference type="Proteomes" id="UP000436088">
    <property type="component" value="Unassembled WGS sequence"/>
</dbReference>
<dbReference type="GO" id="GO:0003774">
    <property type="term" value="F:cytoskeletal motor activity"/>
    <property type="evidence" value="ECO:0007669"/>
    <property type="project" value="InterPro"/>
</dbReference>
<dbReference type="Gene3D" id="3.40.50.2000">
    <property type="entry name" value="Glycogen Phosphorylase B"/>
    <property type="match status" value="1"/>
</dbReference>
<feature type="domain" description="Myosin motor" evidence="8">
    <location>
        <begin position="1"/>
        <end position="169"/>
    </location>
</feature>
<dbReference type="Gene3D" id="3.40.50.11380">
    <property type="match status" value="1"/>
</dbReference>
<dbReference type="SUPFAM" id="SSF48452">
    <property type="entry name" value="TPR-like"/>
    <property type="match status" value="1"/>
</dbReference>
<dbReference type="InterPro" id="IPR027417">
    <property type="entry name" value="P-loop_NTPase"/>
</dbReference>
<keyword evidence="4" id="KW-0802">TPR repeat</keyword>
<evidence type="ECO:0000256" key="5">
    <source>
        <dbReference type="ARBA" id="ARBA00023123"/>
    </source>
</evidence>
<dbReference type="PANTHER" id="PTHR44998:SF1">
    <property type="entry name" value="UDP-N-ACETYLGLUCOSAMINE--PEPTIDE N-ACETYLGLUCOSAMINYLTRANSFERASE 110 KDA SUBUNIT"/>
    <property type="match status" value="1"/>
</dbReference>
<dbReference type="Gene3D" id="3.40.850.10">
    <property type="entry name" value="Kinesin motor domain"/>
    <property type="match status" value="1"/>
</dbReference>
<dbReference type="EMBL" id="VEPZ02001787">
    <property type="protein sequence ID" value="KAE8654401.1"/>
    <property type="molecule type" value="Genomic_DNA"/>
</dbReference>
<keyword evidence="6" id="KW-0505">Motor protein</keyword>
<keyword evidence="3" id="KW-0677">Repeat</keyword>
<dbReference type="PROSITE" id="PS51456">
    <property type="entry name" value="MYOSIN_MOTOR"/>
    <property type="match status" value="1"/>
</dbReference>
<comment type="caution">
    <text evidence="9">The sequence shown here is derived from an EMBL/GenBank/DDBJ whole genome shotgun (WGS) entry which is preliminary data.</text>
</comment>
<evidence type="ECO:0000313" key="9">
    <source>
        <dbReference type="EMBL" id="KAE8654401.1"/>
    </source>
</evidence>
<feature type="region of interest" description="Actin-binding" evidence="7">
    <location>
        <begin position="103"/>
        <end position="125"/>
    </location>
</feature>
<proteinExistence type="inferred from homology"/>
<accession>A0A6A2WBW1</accession>
<evidence type="ECO:0000259" key="8">
    <source>
        <dbReference type="PROSITE" id="PS51456"/>
    </source>
</evidence>
<evidence type="ECO:0000256" key="1">
    <source>
        <dbReference type="ARBA" id="ARBA00004922"/>
    </source>
</evidence>
<evidence type="ECO:0000256" key="6">
    <source>
        <dbReference type="ARBA" id="ARBA00023175"/>
    </source>
</evidence>
<dbReference type="Gene3D" id="1.20.58.530">
    <property type="match status" value="1"/>
</dbReference>
<keyword evidence="5 7" id="KW-0518">Myosin</keyword>